<evidence type="ECO:0008006" key="4">
    <source>
        <dbReference type="Google" id="ProtNLM"/>
    </source>
</evidence>
<evidence type="ECO:0000313" key="3">
    <source>
        <dbReference type="Proteomes" id="UP000838821"/>
    </source>
</evidence>
<sequence>MRIHIMIILFLMVIAGCTSTTKALTLEQVIAAFQDEEMQLHKADGNEENIFQQGINEVTPSFYQLSDGVIYYYIFNSEKERIKGREDFYHRPVEFVKHQAFVINNVLIFYVYGKKQGDELDQKIKAAISKL</sequence>
<reference evidence="2" key="1">
    <citation type="submission" date="2022-01" db="EMBL/GenBank/DDBJ databases">
        <authorList>
            <person name="Criscuolo A."/>
        </authorList>
    </citation>
    <scope>NUCLEOTIDE SEQUENCE</scope>
    <source>
        <strain evidence="2">CIP111891</strain>
    </source>
</reference>
<dbReference type="Proteomes" id="UP000838821">
    <property type="component" value="Unassembled WGS sequence"/>
</dbReference>
<protein>
    <recommendedName>
        <fullName evidence="4">Lipoprotein</fullName>
    </recommendedName>
</protein>
<feature type="signal peptide" evidence="1">
    <location>
        <begin position="1"/>
        <end position="23"/>
    </location>
</feature>
<name>A0ABN8GJK0_9BACL</name>
<keyword evidence="3" id="KW-1185">Reference proteome</keyword>
<proteinExistence type="predicted"/>
<dbReference type="PROSITE" id="PS51257">
    <property type="entry name" value="PROKAR_LIPOPROTEIN"/>
    <property type="match status" value="1"/>
</dbReference>
<feature type="chain" id="PRO_5047321976" description="Lipoprotein" evidence="1">
    <location>
        <begin position="24"/>
        <end position="131"/>
    </location>
</feature>
<keyword evidence="1" id="KW-0732">Signal</keyword>
<comment type="caution">
    <text evidence="2">The sequence shown here is derived from an EMBL/GenBank/DDBJ whole genome shotgun (WGS) entry which is preliminary data.</text>
</comment>
<organism evidence="2 3">
    <name type="scientific">Paenibacillus allorhizoplanae</name>
    <dbReference type="NCBI Taxonomy" id="2905648"/>
    <lineage>
        <taxon>Bacteria</taxon>
        <taxon>Bacillati</taxon>
        <taxon>Bacillota</taxon>
        <taxon>Bacilli</taxon>
        <taxon>Bacillales</taxon>
        <taxon>Paenibacillaceae</taxon>
        <taxon>Paenibacillus</taxon>
    </lineage>
</organism>
<gene>
    <name evidence="2" type="ORF">PAECIP111891_03573</name>
</gene>
<evidence type="ECO:0000256" key="1">
    <source>
        <dbReference type="SAM" id="SignalP"/>
    </source>
</evidence>
<dbReference type="EMBL" id="CAKMMW010000010">
    <property type="protein sequence ID" value="CAH1210744.1"/>
    <property type="molecule type" value="Genomic_DNA"/>
</dbReference>
<evidence type="ECO:0000313" key="2">
    <source>
        <dbReference type="EMBL" id="CAH1210744.1"/>
    </source>
</evidence>
<accession>A0ABN8GJK0</accession>